<evidence type="ECO:0000313" key="4">
    <source>
        <dbReference type="Proteomes" id="UP000236946"/>
    </source>
</evidence>
<organism evidence="3 4">
    <name type="scientific">Candidatus Staskawiczbacteria bacterium CG10_big_fil_rev_8_21_14_0_10_38_10</name>
    <dbReference type="NCBI Taxonomy" id="1974891"/>
    <lineage>
        <taxon>Bacteria</taxon>
        <taxon>Candidatus Staskawicziibacteriota</taxon>
    </lineage>
</organism>
<dbReference type="PANTHER" id="PTHR30255:SF2">
    <property type="entry name" value="SINGLE-STRANDED-DNA-SPECIFIC EXONUCLEASE RECJ"/>
    <property type="match status" value="1"/>
</dbReference>
<dbReference type="Proteomes" id="UP000236946">
    <property type="component" value="Unassembled WGS sequence"/>
</dbReference>
<proteinExistence type="predicted"/>
<dbReference type="Pfam" id="PF01368">
    <property type="entry name" value="DHH"/>
    <property type="match status" value="1"/>
</dbReference>
<dbReference type="GO" id="GO:0003676">
    <property type="term" value="F:nucleic acid binding"/>
    <property type="evidence" value="ECO:0007669"/>
    <property type="project" value="InterPro"/>
</dbReference>
<dbReference type="Gene3D" id="3.90.1640.30">
    <property type="match status" value="1"/>
</dbReference>
<accession>A0A2H9T254</accession>
<comment type="caution">
    <text evidence="3">The sequence shown here is derived from an EMBL/GenBank/DDBJ whole genome shotgun (WGS) entry which is preliminary data.</text>
</comment>
<dbReference type="InterPro" id="IPR051673">
    <property type="entry name" value="SSDNA_exonuclease_RecJ"/>
</dbReference>
<feature type="domain" description="DHHA1" evidence="2">
    <location>
        <begin position="304"/>
        <end position="383"/>
    </location>
</feature>
<dbReference type="PANTHER" id="PTHR30255">
    <property type="entry name" value="SINGLE-STRANDED-DNA-SPECIFIC EXONUCLEASE RECJ"/>
    <property type="match status" value="1"/>
</dbReference>
<evidence type="ECO:0000259" key="1">
    <source>
        <dbReference type="Pfam" id="PF01368"/>
    </source>
</evidence>
<evidence type="ECO:0000259" key="2">
    <source>
        <dbReference type="Pfam" id="PF02272"/>
    </source>
</evidence>
<sequence length="387" mass="43590">MPEIKNLKKAAKRILKAVKNKERIILYGDADLDGIGAVVILEETIKNLGGQITTVYFPDREIEGYGINKSALNILKDKAPALFISLDLGIGNFEEIKIAEKLGFELLIIDHHQILDKLPEASIIVNPNQKGDKYPFKKFATVGLVFELSKILLKKNFSENLKQSFLELTALATIFDMMPETDDNEAFIAEGVRSLETTFRPGLKAFFKTDLIKECNSTRHIAQKIISALGAGERIDHLNETYLLLKTSSEEEAENLAKILIEKSSKKQLRTRKIVEEIEERMVEKPQDPIVFEGNPLWPLVLTGPVASKICRQYGKPTFIFKINGEESVGGVRTPKEMNSVEAMKSCSNLLMTYGGHPQASGFRLKNENLEKFKECLIEYFKKHSEV</sequence>
<protein>
    <recommendedName>
        <fullName evidence="5">Single-stranded-DNA-specific exonuclease RecJ</fullName>
    </recommendedName>
</protein>
<reference evidence="4" key="1">
    <citation type="submission" date="2017-09" db="EMBL/GenBank/DDBJ databases">
        <title>Depth-based differentiation of microbial function through sediment-hosted aquifers and enrichment of novel symbionts in the deep terrestrial subsurface.</title>
        <authorList>
            <person name="Probst A.J."/>
            <person name="Ladd B."/>
            <person name="Jarett J.K."/>
            <person name="Geller-Mcgrath D.E."/>
            <person name="Sieber C.M.K."/>
            <person name="Emerson J.B."/>
            <person name="Anantharaman K."/>
            <person name="Thomas B.C."/>
            <person name="Malmstrom R."/>
            <person name="Stieglmeier M."/>
            <person name="Klingl A."/>
            <person name="Woyke T."/>
            <person name="Ryan C.M."/>
            <person name="Banfield J.F."/>
        </authorList>
    </citation>
    <scope>NUCLEOTIDE SEQUENCE [LARGE SCALE GENOMIC DNA]</scope>
</reference>
<dbReference type="EMBL" id="PFEN01000001">
    <property type="protein sequence ID" value="PJE69799.1"/>
    <property type="molecule type" value="Genomic_DNA"/>
</dbReference>
<dbReference type="Gene3D" id="3.10.310.30">
    <property type="match status" value="1"/>
</dbReference>
<dbReference type="GO" id="GO:0004527">
    <property type="term" value="F:exonuclease activity"/>
    <property type="evidence" value="ECO:0007669"/>
    <property type="project" value="UniProtKB-KW"/>
</dbReference>
<evidence type="ECO:0008006" key="5">
    <source>
        <dbReference type="Google" id="ProtNLM"/>
    </source>
</evidence>
<name>A0A2H9T254_9BACT</name>
<dbReference type="Pfam" id="PF02272">
    <property type="entry name" value="DHHA1"/>
    <property type="match status" value="1"/>
</dbReference>
<dbReference type="InterPro" id="IPR038763">
    <property type="entry name" value="DHH_sf"/>
</dbReference>
<dbReference type="AlphaFoldDB" id="A0A2H9T254"/>
<evidence type="ECO:0000313" key="3">
    <source>
        <dbReference type="EMBL" id="PJE69799.1"/>
    </source>
</evidence>
<dbReference type="InterPro" id="IPR003156">
    <property type="entry name" value="DHHA1_dom"/>
</dbReference>
<dbReference type="SUPFAM" id="SSF64182">
    <property type="entry name" value="DHH phosphoesterases"/>
    <property type="match status" value="1"/>
</dbReference>
<feature type="domain" description="DDH" evidence="1">
    <location>
        <begin position="23"/>
        <end position="173"/>
    </location>
</feature>
<gene>
    <name evidence="3" type="ORF">COU98_00015</name>
</gene>
<dbReference type="InterPro" id="IPR001667">
    <property type="entry name" value="DDH_dom"/>
</dbReference>